<organism evidence="2 3">
    <name type="scientific">Tissierella simiarum</name>
    <dbReference type="NCBI Taxonomy" id="2841534"/>
    <lineage>
        <taxon>Bacteria</taxon>
        <taxon>Bacillati</taxon>
        <taxon>Bacillota</taxon>
        <taxon>Tissierellia</taxon>
        <taxon>Tissierellales</taxon>
        <taxon>Tissierellaceae</taxon>
        <taxon>Tissierella</taxon>
    </lineage>
</organism>
<proteinExistence type="predicted"/>
<evidence type="ECO:0008006" key="4">
    <source>
        <dbReference type="Google" id="ProtNLM"/>
    </source>
</evidence>
<keyword evidence="3" id="KW-1185">Reference proteome</keyword>
<feature type="transmembrane region" description="Helical" evidence="1">
    <location>
        <begin position="30"/>
        <end position="53"/>
    </location>
</feature>
<comment type="caution">
    <text evidence="2">The sequence shown here is derived from an EMBL/GenBank/DDBJ whole genome shotgun (WGS) entry which is preliminary data.</text>
</comment>
<evidence type="ECO:0000256" key="1">
    <source>
        <dbReference type="SAM" id="Phobius"/>
    </source>
</evidence>
<protein>
    <recommendedName>
        <fullName evidence="4">Cation/H+ exchanger domain-containing protein</fullName>
    </recommendedName>
</protein>
<evidence type="ECO:0000313" key="2">
    <source>
        <dbReference type="EMBL" id="MBU5440078.1"/>
    </source>
</evidence>
<evidence type="ECO:0000313" key="3">
    <source>
        <dbReference type="Proteomes" id="UP000749471"/>
    </source>
</evidence>
<keyword evidence="1" id="KW-0812">Transmembrane</keyword>
<feature type="transmembrane region" description="Helical" evidence="1">
    <location>
        <begin position="59"/>
        <end position="79"/>
    </location>
</feature>
<accession>A0ABS6ED24</accession>
<dbReference type="Proteomes" id="UP000749471">
    <property type="component" value="Unassembled WGS sequence"/>
</dbReference>
<dbReference type="RefSeq" id="WP_216522037.1">
    <property type="nucleotide sequence ID" value="NZ_JAHLPM010000024.1"/>
</dbReference>
<keyword evidence="1" id="KW-0472">Membrane</keyword>
<keyword evidence="1" id="KW-1133">Transmembrane helix</keyword>
<sequence>MLIGLTFGLAYGAGVIIESARESNLSKKDLYILMIFLIACRAVVEDTFIFVAVGANLRLLLGSRLGVAVIITYFASKVLNKIEVNRKSYE</sequence>
<name>A0ABS6ED24_9FIRM</name>
<reference evidence="2 3" key="1">
    <citation type="submission" date="2021-06" db="EMBL/GenBank/DDBJ databases">
        <authorList>
            <person name="Sun Q."/>
            <person name="Li D."/>
        </authorList>
    </citation>
    <scope>NUCLEOTIDE SEQUENCE [LARGE SCALE GENOMIC DNA]</scope>
    <source>
        <strain evidence="2 3">MSJ-40</strain>
    </source>
</reference>
<gene>
    <name evidence="2" type="ORF">KQI42_18895</name>
</gene>
<dbReference type="EMBL" id="JAHLPM010000024">
    <property type="protein sequence ID" value="MBU5440078.1"/>
    <property type="molecule type" value="Genomic_DNA"/>
</dbReference>